<dbReference type="InParanoid" id="A0A6N7ETU4"/>
<evidence type="ECO:0000313" key="12">
    <source>
        <dbReference type="Proteomes" id="UP000471298"/>
    </source>
</evidence>
<evidence type="ECO:0000313" key="11">
    <source>
        <dbReference type="EMBL" id="MPV86234.1"/>
    </source>
</evidence>
<dbReference type="FunCoup" id="A0A6N7ETU4">
    <property type="interactions" value="340"/>
</dbReference>
<keyword evidence="8" id="KW-0239">DNA-directed DNA polymerase</keyword>
<dbReference type="InterPro" id="IPR004365">
    <property type="entry name" value="NA-bd_OB_tRNA"/>
</dbReference>
<sequence>MTVPFAHLRVHSEFSLSDGMLRIKSLAKHAKDAGYDSIALTDINNIYGLIKFYKSALAVGIKPILGAEVYVRSQVGVHKLVLLCQNNQGYTHLCEIISAAYLSSQSNQVIAVEESVLREHAAGLIALSAAHEGLFGQHLLDGRYAEAEQVARDYQTLFEHQFYIEVQRLAKPQESTYLARALTLADKLGIPAVATNHACFLAEKDFYAHEARVCINRGDILNDDNRVKAYSEQQYLKSSTEMAAVWEDYPELLTNAHRIAQKCNVTLTLGESYLPAFANELGLSEADYLVKVAQQGLTERLQQQFVDADTIAAKRSPYDQRLAFELDVINQMGFPGYFLIVADFIQWSKENQIPVGPGRGSGAGSLVAYALKITDLDPLAYDLLFERFLNPERVSMPDFDIDFCMEKRDLVIDYVAQKYGRDKVSQIATHGTMAAKAVVRDVGRVLGYGYGFVDSIAKLIPFEIGMTLTKALDVEPELKKRYDDEEEVQTLLTLALSLEGLARNVGKHAGGVVIAPSKLTDFSALYCEPDGKSIIVQYDKDDIEAAGLVKFDFLGLRTLTIIDWALKNINDKRQSMGESIVEISKIPLDDDKTYTLLKACHTTAVFQLESSGMKDLLKRLQPDRFDDIIALVALFRPGPLQSGMVDDFINVKHGRADANYPLAELKPILAPTYGVILYQEQVMQIAQVLASYTLGEADMLRRAMGKKKPEEMAKQGALFIDGAVKNGHDQATAKYIFDLMEKFAGYGFNKSHSAAYALLAYQTAWLKTHYPQAFMAAVLSADMDNTDKIVTLIEECRQMGLTLRPPSLNESAYQFTVNAQNEIVYGLGAIKGAGEAALKTILETRQTHGAFASVTDFFLSIDLAKLNKRVLEALIKAGVFDLLTANRRFLLKNLDAYLKLAEQTAKNKKTGQNDLFGMMGLDSVATAGAGSATPAPVIETQPCDEWSAHDKLSHEKSALGLYLTGHPIESYLSELREITQQSLAQWLSRMENEASPQSGHKRPRGQPVILAGLLTGIRVRQGQRGKMAFATIDDRSARTEIRFFSDNYDKNRDKLADDSIIVVVGKAVYDDFAGAWRVNGETVYALEELREQFVTDVQIQCDPTTAMPELLEAIKTHQSAAGAQVFLAIQTAHVMGKLQLPKTTSLPLSPECYQALTRIVGKENMKMRYQLDALTAPDESVSK</sequence>
<dbReference type="NCBIfam" id="TIGR00594">
    <property type="entry name" value="polc"/>
    <property type="match status" value="1"/>
</dbReference>
<comment type="caution">
    <text evidence="11">The sequence shown here is derived from an EMBL/GenBank/DDBJ whole genome shotgun (WGS) entry which is preliminary data.</text>
</comment>
<dbReference type="GO" id="GO:0003676">
    <property type="term" value="F:nucleic acid binding"/>
    <property type="evidence" value="ECO:0007669"/>
    <property type="project" value="InterPro"/>
</dbReference>
<evidence type="ECO:0000259" key="10">
    <source>
        <dbReference type="SMART" id="SM00481"/>
    </source>
</evidence>
<dbReference type="InterPro" id="IPR004805">
    <property type="entry name" value="DnaE2/DnaE/PolC"/>
</dbReference>
<keyword evidence="5 11" id="KW-0808">Transferase</keyword>
<dbReference type="Gene3D" id="1.10.10.1600">
    <property type="entry name" value="Bacterial DNA polymerase III alpha subunit, thumb domain"/>
    <property type="match status" value="1"/>
</dbReference>
<dbReference type="CDD" id="cd04485">
    <property type="entry name" value="DnaE_OBF"/>
    <property type="match status" value="1"/>
</dbReference>
<dbReference type="EMBL" id="WHNW01000005">
    <property type="protein sequence ID" value="MPV86234.1"/>
    <property type="molecule type" value="Genomic_DNA"/>
</dbReference>
<dbReference type="InterPro" id="IPR011708">
    <property type="entry name" value="DNA_pol3_alpha_NTPase_dom"/>
</dbReference>
<keyword evidence="6 11" id="KW-0548">Nucleotidyltransferase</keyword>
<keyword evidence="12" id="KW-1185">Reference proteome</keyword>
<dbReference type="GO" id="GO:0006260">
    <property type="term" value="P:DNA replication"/>
    <property type="evidence" value="ECO:0007669"/>
    <property type="project" value="UniProtKB-KW"/>
</dbReference>
<dbReference type="Pfam" id="PF01336">
    <property type="entry name" value="tRNA_anti-codon"/>
    <property type="match status" value="1"/>
</dbReference>
<dbReference type="FunFam" id="1.10.150.870:FF:000001">
    <property type="entry name" value="DNA polymerase III subunit alpha"/>
    <property type="match status" value="1"/>
</dbReference>
<evidence type="ECO:0000256" key="8">
    <source>
        <dbReference type="ARBA" id="ARBA00022932"/>
    </source>
</evidence>
<proteinExistence type="predicted"/>
<protein>
    <recommendedName>
        <fullName evidence="3">DNA polymerase III subunit alpha</fullName>
        <ecNumber evidence="2">2.7.7.7</ecNumber>
    </recommendedName>
</protein>
<dbReference type="PANTHER" id="PTHR32294:SF0">
    <property type="entry name" value="DNA POLYMERASE III SUBUNIT ALPHA"/>
    <property type="match status" value="1"/>
</dbReference>
<dbReference type="GO" id="GO:0005737">
    <property type="term" value="C:cytoplasm"/>
    <property type="evidence" value="ECO:0007669"/>
    <property type="project" value="UniProtKB-SubCell"/>
</dbReference>
<dbReference type="EC" id="2.7.7.7" evidence="2"/>
<dbReference type="FunFam" id="1.10.10.1600:FF:000001">
    <property type="entry name" value="DNA polymerase III subunit alpha"/>
    <property type="match status" value="1"/>
</dbReference>
<evidence type="ECO:0000256" key="1">
    <source>
        <dbReference type="ARBA" id="ARBA00004496"/>
    </source>
</evidence>
<dbReference type="InterPro" id="IPR003141">
    <property type="entry name" value="Pol/His_phosphatase_N"/>
</dbReference>
<dbReference type="GO" id="GO:0008408">
    <property type="term" value="F:3'-5' exonuclease activity"/>
    <property type="evidence" value="ECO:0007669"/>
    <property type="project" value="InterPro"/>
</dbReference>
<evidence type="ECO:0000256" key="5">
    <source>
        <dbReference type="ARBA" id="ARBA00022679"/>
    </source>
</evidence>
<dbReference type="InterPro" id="IPR016195">
    <property type="entry name" value="Pol/histidinol_Pase-like"/>
</dbReference>
<accession>A0A6N7ETU4</accession>
<feature type="domain" description="Polymerase/histidinol phosphatase N-terminal" evidence="10">
    <location>
        <begin position="6"/>
        <end position="73"/>
    </location>
</feature>
<evidence type="ECO:0000256" key="3">
    <source>
        <dbReference type="ARBA" id="ARBA00019114"/>
    </source>
</evidence>
<evidence type="ECO:0000256" key="9">
    <source>
        <dbReference type="ARBA" id="ARBA00049244"/>
    </source>
</evidence>
<dbReference type="InterPro" id="IPR029460">
    <property type="entry name" value="DNAPol_HHH"/>
</dbReference>
<dbReference type="Pfam" id="PF14579">
    <property type="entry name" value="HHH_6"/>
    <property type="match status" value="1"/>
</dbReference>
<evidence type="ECO:0000256" key="4">
    <source>
        <dbReference type="ARBA" id="ARBA00022490"/>
    </source>
</evidence>
<dbReference type="CDD" id="cd07433">
    <property type="entry name" value="PHP_PolIIIA_DnaE1"/>
    <property type="match status" value="1"/>
</dbReference>
<dbReference type="Pfam" id="PF07733">
    <property type="entry name" value="DNA_pol3_alpha"/>
    <property type="match status" value="1"/>
</dbReference>
<dbReference type="Pfam" id="PF17657">
    <property type="entry name" value="DNA_pol3_finger"/>
    <property type="match status" value="1"/>
</dbReference>
<keyword evidence="4" id="KW-0963">Cytoplasm</keyword>
<organism evidence="11 12">
    <name type="scientific">Ostreibacterium oceani</name>
    <dbReference type="NCBI Taxonomy" id="2654998"/>
    <lineage>
        <taxon>Bacteria</taxon>
        <taxon>Pseudomonadati</taxon>
        <taxon>Pseudomonadota</taxon>
        <taxon>Gammaproteobacteria</taxon>
        <taxon>Cardiobacteriales</taxon>
        <taxon>Ostreibacteriaceae</taxon>
        <taxon>Ostreibacterium</taxon>
    </lineage>
</organism>
<evidence type="ECO:0000256" key="7">
    <source>
        <dbReference type="ARBA" id="ARBA00022705"/>
    </source>
</evidence>
<keyword evidence="7" id="KW-0235">DNA replication</keyword>
<dbReference type="SUPFAM" id="SSF89550">
    <property type="entry name" value="PHP domain-like"/>
    <property type="match status" value="1"/>
</dbReference>
<dbReference type="GO" id="GO:0003887">
    <property type="term" value="F:DNA-directed DNA polymerase activity"/>
    <property type="evidence" value="ECO:0007669"/>
    <property type="project" value="UniProtKB-KW"/>
</dbReference>
<dbReference type="InterPro" id="IPR041931">
    <property type="entry name" value="DNA_pol3_alpha_thumb_dom"/>
</dbReference>
<dbReference type="NCBIfam" id="NF004226">
    <property type="entry name" value="PRK05673.1"/>
    <property type="match status" value="1"/>
</dbReference>
<dbReference type="Proteomes" id="UP000471298">
    <property type="component" value="Unassembled WGS sequence"/>
</dbReference>
<dbReference type="InterPro" id="IPR004013">
    <property type="entry name" value="PHP_dom"/>
</dbReference>
<dbReference type="SMART" id="SM00481">
    <property type="entry name" value="POLIIIAc"/>
    <property type="match status" value="1"/>
</dbReference>
<name>A0A6N7ETU4_9GAMM</name>
<evidence type="ECO:0000256" key="6">
    <source>
        <dbReference type="ARBA" id="ARBA00022695"/>
    </source>
</evidence>
<comment type="subcellular location">
    <subcellularLocation>
        <location evidence="1">Cytoplasm</location>
    </subcellularLocation>
</comment>
<dbReference type="InterPro" id="IPR049821">
    <property type="entry name" value="PolIIIA_DnaE1_PHP"/>
</dbReference>
<comment type="catalytic activity">
    <reaction evidence="9">
        <text>DNA(n) + a 2'-deoxyribonucleoside 5'-triphosphate = DNA(n+1) + diphosphate</text>
        <dbReference type="Rhea" id="RHEA:22508"/>
        <dbReference type="Rhea" id="RHEA-COMP:17339"/>
        <dbReference type="Rhea" id="RHEA-COMP:17340"/>
        <dbReference type="ChEBI" id="CHEBI:33019"/>
        <dbReference type="ChEBI" id="CHEBI:61560"/>
        <dbReference type="ChEBI" id="CHEBI:173112"/>
        <dbReference type="EC" id="2.7.7.7"/>
    </reaction>
</comment>
<gene>
    <name evidence="11" type="primary">dnaE</name>
    <name evidence="11" type="ORF">GCU85_05755</name>
</gene>
<dbReference type="Gene3D" id="3.20.20.140">
    <property type="entry name" value="Metal-dependent hydrolases"/>
    <property type="match status" value="1"/>
</dbReference>
<evidence type="ECO:0000256" key="2">
    <source>
        <dbReference type="ARBA" id="ARBA00012417"/>
    </source>
</evidence>
<dbReference type="PANTHER" id="PTHR32294">
    <property type="entry name" value="DNA POLYMERASE III SUBUNIT ALPHA"/>
    <property type="match status" value="1"/>
</dbReference>
<dbReference type="Pfam" id="PF02811">
    <property type="entry name" value="PHP"/>
    <property type="match status" value="1"/>
</dbReference>
<dbReference type="Gene3D" id="1.10.150.870">
    <property type="match status" value="1"/>
</dbReference>
<reference evidence="11 12" key="1">
    <citation type="submission" date="2019-10" db="EMBL/GenBank/DDBJ databases">
        <title>Cardiobacteriales fam. a chemoheterotrophic member of the order Cardiobacteriales, and proposal of Cardiobacteriales fam. nov.</title>
        <authorList>
            <person name="Wang C."/>
        </authorList>
    </citation>
    <scope>NUCLEOTIDE SEQUENCE [LARGE SCALE GENOMIC DNA]</scope>
    <source>
        <strain evidence="11 12">ML27</strain>
    </source>
</reference>
<dbReference type="AlphaFoldDB" id="A0A6N7ETU4"/>
<dbReference type="InterPro" id="IPR040982">
    <property type="entry name" value="DNA_pol3_finger"/>
</dbReference>